<reference evidence="6" key="1">
    <citation type="submission" date="2020-08" db="EMBL/GenBank/DDBJ databases">
        <title>Genomic Encyclopedia of Type Strains, Phase IV (KMG-IV): sequencing the most valuable type-strain genomes for metagenomic binning, comparative biology and taxonomic classification.</title>
        <authorList>
            <person name="Goeker M."/>
        </authorList>
    </citation>
    <scope>NUCLEOTIDE SEQUENCE [LARGE SCALE GENOMIC DNA]</scope>
    <source>
        <strain evidence="6">DSM 105720</strain>
    </source>
</reference>
<dbReference type="Pfam" id="PF06321">
    <property type="entry name" value="P_gingi_FimA"/>
    <property type="match status" value="1"/>
</dbReference>
<evidence type="ECO:0000256" key="2">
    <source>
        <dbReference type="ARBA" id="ARBA00006011"/>
    </source>
</evidence>
<gene>
    <name evidence="6" type="ORF">GGR06_003120</name>
</gene>
<keyword evidence="4" id="KW-0281">Fimbrium</keyword>
<dbReference type="GO" id="GO:0009289">
    <property type="term" value="C:pilus"/>
    <property type="evidence" value="ECO:0007669"/>
    <property type="project" value="UniProtKB-SubCell"/>
</dbReference>
<evidence type="ECO:0000256" key="4">
    <source>
        <dbReference type="ARBA" id="ARBA00023263"/>
    </source>
</evidence>
<organism evidence="6 7">
    <name type="scientific">Bacteroides reticulotermitis</name>
    <dbReference type="NCBI Taxonomy" id="1133319"/>
    <lineage>
        <taxon>Bacteria</taxon>
        <taxon>Pseudomonadati</taxon>
        <taxon>Bacteroidota</taxon>
        <taxon>Bacteroidia</taxon>
        <taxon>Bacteroidales</taxon>
        <taxon>Bacteroidaceae</taxon>
        <taxon>Bacteroides</taxon>
    </lineage>
</organism>
<dbReference type="InterPro" id="IPR029141">
    <property type="entry name" value="FimA_N"/>
</dbReference>
<accession>A0A840D4E1</accession>
<sequence length="307" mass="33499">MKKYLILFLAVVIFICCKDDDGNPAEGHETVYIRFTPEEITRAGTSEDDLAEEYEIRNLSIFLTEVGSNLITDRFVHQAFSSVDPATAMNYKQVALPLNPSKSGRKDVYVVANCGDIAALNAVANLSGLKALRTPQATAVAGLSIAEGLPMYGESNDMNLEATSVRSSALVMLKRTCAKLRITLAFTDTSWVGGGNAYTIENAAPYTSYVQGYIPAFTSIDMVSYPRIAFAQANAQEFESVAYIYESSSAPHIHIYTELGGEVKDYAVNTGLPLPVRNNLYDIRIEIYSPEGAGTRSSAFLFSIFID</sequence>
<evidence type="ECO:0000313" key="6">
    <source>
        <dbReference type="EMBL" id="MBB4045308.1"/>
    </source>
</evidence>
<proteinExistence type="inferred from homology"/>
<comment type="similarity">
    <text evidence="2">Belongs to the bacteroidetes fimbrillin superfamily. FimA/Mfa1 family.</text>
</comment>
<protein>
    <recommendedName>
        <fullName evidence="5">Major fimbrial subunit protein N-terminal domain-containing protein</fullName>
    </recommendedName>
</protein>
<evidence type="ECO:0000256" key="1">
    <source>
        <dbReference type="ARBA" id="ARBA00004561"/>
    </source>
</evidence>
<dbReference type="EMBL" id="JACIER010000014">
    <property type="protein sequence ID" value="MBB4045308.1"/>
    <property type="molecule type" value="Genomic_DNA"/>
</dbReference>
<dbReference type="RefSeq" id="WP_044162676.1">
    <property type="nucleotide sequence ID" value="NZ_JACIER010000014.1"/>
</dbReference>
<evidence type="ECO:0000259" key="5">
    <source>
        <dbReference type="Pfam" id="PF06321"/>
    </source>
</evidence>
<keyword evidence="3" id="KW-0732">Signal</keyword>
<feature type="domain" description="Major fimbrial subunit protein N-terminal" evidence="5">
    <location>
        <begin position="42"/>
        <end position="158"/>
    </location>
</feature>
<dbReference type="Proteomes" id="UP000560658">
    <property type="component" value="Unassembled WGS sequence"/>
</dbReference>
<name>A0A840D4E1_9BACE</name>
<evidence type="ECO:0000256" key="3">
    <source>
        <dbReference type="ARBA" id="ARBA00022729"/>
    </source>
</evidence>
<comment type="caution">
    <text evidence="6">The sequence shown here is derived from an EMBL/GenBank/DDBJ whole genome shotgun (WGS) entry which is preliminary data.</text>
</comment>
<comment type="subcellular location">
    <subcellularLocation>
        <location evidence="1">Fimbrium</location>
    </subcellularLocation>
</comment>
<dbReference type="AlphaFoldDB" id="A0A840D4E1"/>
<keyword evidence="7" id="KW-1185">Reference proteome</keyword>
<evidence type="ECO:0000313" key="7">
    <source>
        <dbReference type="Proteomes" id="UP000560658"/>
    </source>
</evidence>
<dbReference type="Gene3D" id="2.60.40.2580">
    <property type="match status" value="1"/>
</dbReference>